<dbReference type="Gene3D" id="3.40.50.150">
    <property type="entry name" value="Vaccinia Virus protein VP39"/>
    <property type="match status" value="1"/>
</dbReference>
<evidence type="ECO:0000256" key="1">
    <source>
        <dbReference type="ARBA" id="ARBA00022603"/>
    </source>
</evidence>
<comment type="caution">
    <text evidence="5">The sequence shown here is derived from an EMBL/GenBank/DDBJ whole genome shotgun (WGS) entry which is preliminary data.</text>
</comment>
<keyword evidence="4" id="KW-0812">Transmembrane</keyword>
<dbReference type="EMBL" id="LSRQ01004111">
    <property type="protein sequence ID" value="OAY69990.1"/>
    <property type="molecule type" value="Genomic_DNA"/>
</dbReference>
<keyword evidence="4" id="KW-0472">Membrane</keyword>
<proteinExistence type="inferred from homology"/>
<dbReference type="PANTHER" id="PTHR43591">
    <property type="entry name" value="METHYLTRANSFERASE"/>
    <property type="match status" value="1"/>
</dbReference>
<dbReference type="InterPro" id="IPR032904">
    <property type="entry name" value="MenG"/>
</dbReference>
<dbReference type="GO" id="GO:0052624">
    <property type="term" value="F:2-phytyl-1,4-naphthoquinone methyltransferase activity"/>
    <property type="evidence" value="ECO:0007669"/>
    <property type="project" value="InterPro"/>
</dbReference>
<dbReference type="NCBIfam" id="NF001244">
    <property type="entry name" value="PRK00216.1-5"/>
    <property type="match status" value="1"/>
</dbReference>
<dbReference type="GO" id="GO:0042372">
    <property type="term" value="P:phylloquinone biosynthetic process"/>
    <property type="evidence" value="ECO:0007669"/>
    <property type="project" value="InterPro"/>
</dbReference>
<reference evidence="5 6" key="1">
    <citation type="journal article" date="2016" name="DNA Res.">
        <title>The draft genome of MD-2 pineapple using hybrid error correction of long reads.</title>
        <authorList>
            <person name="Redwan R.M."/>
            <person name="Saidin A."/>
            <person name="Kumar S.V."/>
        </authorList>
    </citation>
    <scope>NUCLEOTIDE SEQUENCE [LARGE SCALE GENOMIC DNA]</scope>
    <source>
        <strain evidence="6">cv. MD2</strain>
        <tissue evidence="5">Leaf</tissue>
    </source>
</reference>
<name>A0A199UZB7_ANACO</name>
<gene>
    <name evidence="5" type="ORF">ACMD2_21296</name>
</gene>
<feature type="transmembrane region" description="Helical" evidence="4">
    <location>
        <begin position="52"/>
        <end position="70"/>
    </location>
</feature>
<dbReference type="HAMAP" id="MF_01813">
    <property type="entry name" value="MenG_UbiE_methyltr"/>
    <property type="match status" value="1"/>
</dbReference>
<evidence type="ECO:0000313" key="5">
    <source>
        <dbReference type="EMBL" id="OAY69990.1"/>
    </source>
</evidence>
<dbReference type="PANTHER" id="PTHR43591:SF24">
    <property type="entry name" value="2-METHOXY-6-POLYPRENYL-1,4-BENZOQUINOL METHYLASE, MITOCHONDRIAL"/>
    <property type="match status" value="1"/>
</dbReference>
<organism evidence="5 6">
    <name type="scientific">Ananas comosus</name>
    <name type="common">Pineapple</name>
    <name type="synonym">Ananas ananas</name>
    <dbReference type="NCBI Taxonomy" id="4615"/>
    <lineage>
        <taxon>Eukaryota</taxon>
        <taxon>Viridiplantae</taxon>
        <taxon>Streptophyta</taxon>
        <taxon>Embryophyta</taxon>
        <taxon>Tracheophyta</taxon>
        <taxon>Spermatophyta</taxon>
        <taxon>Magnoliopsida</taxon>
        <taxon>Liliopsida</taxon>
        <taxon>Poales</taxon>
        <taxon>Bromeliaceae</taxon>
        <taxon>Bromelioideae</taxon>
        <taxon>Ananas</taxon>
    </lineage>
</organism>
<dbReference type="STRING" id="4615.A0A199UZB7"/>
<evidence type="ECO:0000256" key="4">
    <source>
        <dbReference type="SAM" id="Phobius"/>
    </source>
</evidence>
<evidence type="ECO:0000256" key="3">
    <source>
        <dbReference type="ARBA" id="ARBA00022691"/>
    </source>
</evidence>
<evidence type="ECO:0000256" key="2">
    <source>
        <dbReference type="ARBA" id="ARBA00022679"/>
    </source>
</evidence>
<protein>
    <submittedName>
        <fullName evidence="5">2-phytyl-1,4-beta-naphthoquinone methyltransferase, chloroplastic</fullName>
    </submittedName>
</protein>
<accession>A0A199UZB7</accession>
<keyword evidence="3" id="KW-0949">S-adenosyl-L-methionine</keyword>
<dbReference type="AlphaFoldDB" id="A0A199UZB7"/>
<dbReference type="CDD" id="cd02440">
    <property type="entry name" value="AdoMet_MTases"/>
    <property type="match status" value="1"/>
</dbReference>
<dbReference type="Pfam" id="PF01209">
    <property type="entry name" value="Ubie_methyltran"/>
    <property type="match status" value="1"/>
</dbReference>
<dbReference type="PROSITE" id="PS51608">
    <property type="entry name" value="SAM_MT_UBIE"/>
    <property type="match status" value="1"/>
</dbReference>
<dbReference type="NCBIfam" id="TIGR01934">
    <property type="entry name" value="MenG_MenH_UbiE"/>
    <property type="match status" value="1"/>
</dbReference>
<dbReference type="HAMAP" id="MF_01982">
    <property type="entry name" value="MenG_phylloquinone_subfam"/>
    <property type="match status" value="1"/>
</dbReference>
<dbReference type="GO" id="GO:0032259">
    <property type="term" value="P:methylation"/>
    <property type="evidence" value="ECO:0007669"/>
    <property type="project" value="UniProtKB-KW"/>
</dbReference>
<keyword evidence="4" id="KW-1133">Transmembrane helix</keyword>
<dbReference type="InterPro" id="IPR029063">
    <property type="entry name" value="SAM-dependent_MTases_sf"/>
</dbReference>
<feature type="non-terminal residue" evidence="5">
    <location>
        <position position="1"/>
    </location>
</feature>
<keyword evidence="2 5" id="KW-0808">Transferase</keyword>
<evidence type="ECO:0000313" key="6">
    <source>
        <dbReference type="Proteomes" id="UP000092600"/>
    </source>
</evidence>
<sequence length="287" mass="31346">KRKREEASIAHGRCSALFHSLPNHLSSASSISSSPLPLLLLLLGSSSSSPSLLSFSVVVAVVVVVVVGFVSSNQLNDVLTLGQHRIWKRMAVSWSGAKMGDRVLDLCCGSGDLTFLLSQKVGTDGEVIALDFSRVPLSIASTRQEQYWKACYKNIKWVEGDALDLPFMDCYFDAITVGYGLRNLVDKPKAMQEIFRVLKPGSRASILDFNKSSSTFISSFQNWVIDNAVVPLASRYGLAEEYEYLKGSIAEFLTGKELENLAKHAGFSEAKHYEIAGGLMGNLVATR</sequence>
<dbReference type="InterPro" id="IPR004033">
    <property type="entry name" value="UbiE/COQ5_MeTrFase"/>
</dbReference>
<dbReference type="SUPFAM" id="SSF53335">
    <property type="entry name" value="S-adenosyl-L-methionine-dependent methyltransferases"/>
    <property type="match status" value="1"/>
</dbReference>
<keyword evidence="1 5" id="KW-0489">Methyltransferase</keyword>
<dbReference type="Proteomes" id="UP000092600">
    <property type="component" value="Unassembled WGS sequence"/>
</dbReference>